<proteinExistence type="predicted"/>
<dbReference type="Proteomes" id="UP001162992">
    <property type="component" value="Chromosome 18"/>
</dbReference>
<gene>
    <name evidence="1" type="ORF">O6H91_18G004900</name>
</gene>
<evidence type="ECO:0000313" key="1">
    <source>
        <dbReference type="EMBL" id="KAJ7522291.1"/>
    </source>
</evidence>
<evidence type="ECO:0000313" key="2">
    <source>
        <dbReference type="Proteomes" id="UP001162992"/>
    </source>
</evidence>
<name>A0ACC2AXP1_DIPCM</name>
<keyword evidence="2" id="KW-1185">Reference proteome</keyword>
<dbReference type="EMBL" id="CM055109">
    <property type="protein sequence ID" value="KAJ7522291.1"/>
    <property type="molecule type" value="Genomic_DNA"/>
</dbReference>
<comment type="caution">
    <text evidence="1">The sequence shown here is derived from an EMBL/GenBank/DDBJ whole genome shotgun (WGS) entry which is preliminary data.</text>
</comment>
<organism evidence="1 2">
    <name type="scientific">Diphasiastrum complanatum</name>
    <name type="common">Issler's clubmoss</name>
    <name type="synonym">Lycopodium complanatum</name>
    <dbReference type="NCBI Taxonomy" id="34168"/>
    <lineage>
        <taxon>Eukaryota</taxon>
        <taxon>Viridiplantae</taxon>
        <taxon>Streptophyta</taxon>
        <taxon>Embryophyta</taxon>
        <taxon>Tracheophyta</taxon>
        <taxon>Lycopodiopsida</taxon>
        <taxon>Lycopodiales</taxon>
        <taxon>Lycopodiaceae</taxon>
        <taxon>Lycopodioideae</taxon>
        <taxon>Diphasiastrum</taxon>
    </lineage>
</organism>
<reference evidence="2" key="1">
    <citation type="journal article" date="2024" name="Proc. Natl. Acad. Sci. U.S.A.">
        <title>Extraordinary preservation of gene collinearity over three hundred million years revealed in homosporous lycophytes.</title>
        <authorList>
            <person name="Li C."/>
            <person name="Wickell D."/>
            <person name="Kuo L.Y."/>
            <person name="Chen X."/>
            <person name="Nie B."/>
            <person name="Liao X."/>
            <person name="Peng D."/>
            <person name="Ji J."/>
            <person name="Jenkins J."/>
            <person name="Williams M."/>
            <person name="Shu S."/>
            <person name="Plott C."/>
            <person name="Barry K."/>
            <person name="Rajasekar S."/>
            <person name="Grimwood J."/>
            <person name="Han X."/>
            <person name="Sun S."/>
            <person name="Hou Z."/>
            <person name="He W."/>
            <person name="Dai G."/>
            <person name="Sun C."/>
            <person name="Schmutz J."/>
            <person name="Leebens-Mack J.H."/>
            <person name="Li F.W."/>
            <person name="Wang L."/>
        </authorList>
    </citation>
    <scope>NUCLEOTIDE SEQUENCE [LARGE SCALE GENOMIC DNA]</scope>
    <source>
        <strain evidence="2">cv. PW_Plant_1</strain>
    </source>
</reference>
<accession>A0ACC2AXP1</accession>
<sequence>MYGRQNSDPRPSLYPPIYGEALPPPQTMVPDPYDPYRIFPAPVADEPFAYGRHPSSGTRHPHSTVPPGLDEPGYGVPYPPPHSEYEWHSPHHHGHHESFNAQDEYPHHYGHHESFNAQHEYPPAPAYGHFSSQRVDHPYERDSHEESHAHERHHSHDRSHDSPDHSHHHPSHFRPTSPHSAHYREEEFGPEFSEHSRPSVSGPVVKVFCKANTDYSLALRHDGVVLIPASKDDESQQWILDQSWGSRVRDGTGQPAFALINKASNRALKHAKEAAQQIYLESTAGWGI</sequence>
<protein>
    <submittedName>
        <fullName evidence="1">Uncharacterized protein</fullName>
    </submittedName>
</protein>